<dbReference type="Proteomes" id="UP000321533">
    <property type="component" value="Chromosome"/>
</dbReference>
<dbReference type="KEGG" id="pgin:FRZ67_16870"/>
<accession>A0A5B8VC88</accession>
<reference evidence="1 2" key="1">
    <citation type="journal article" date="2016" name="Int. J. Syst. Evol. Microbiol.">
        <title>Panacibacter ginsenosidivorans gen. nov., sp. nov., with ginsenoside converting activity isolated from soil of a ginseng field.</title>
        <authorList>
            <person name="Siddiqi M.Z."/>
            <person name="Muhammad Shafi S."/>
            <person name="Choi K.D."/>
            <person name="Im W.T."/>
        </authorList>
    </citation>
    <scope>NUCLEOTIDE SEQUENCE [LARGE SCALE GENOMIC DNA]</scope>
    <source>
        <strain evidence="1 2">Gsoil1550</strain>
    </source>
</reference>
<proteinExistence type="predicted"/>
<sequence length="150" mass="17097">MKNKVVLIFKKVINYKALDLAIASCKRDDNDLAVVFIYSPQDEKRGYGFPSDINLAETVTDEKDIWREDTGLLLEEAKLLHEKAKTENIDITIVPFNQIAGNTLQTMIDEAPELYVDASEFKEVTNEPNELILQNSHFKVKCPVILVKKK</sequence>
<evidence type="ECO:0000313" key="2">
    <source>
        <dbReference type="Proteomes" id="UP000321533"/>
    </source>
</evidence>
<dbReference type="EMBL" id="CP042435">
    <property type="protein sequence ID" value="QEC68899.1"/>
    <property type="molecule type" value="Genomic_DNA"/>
</dbReference>
<evidence type="ECO:0000313" key="1">
    <source>
        <dbReference type="EMBL" id="QEC68899.1"/>
    </source>
</evidence>
<evidence type="ECO:0008006" key="3">
    <source>
        <dbReference type="Google" id="ProtNLM"/>
    </source>
</evidence>
<protein>
    <recommendedName>
        <fullName evidence="3">Universal stress protein</fullName>
    </recommendedName>
</protein>
<dbReference type="RefSeq" id="WP_147191397.1">
    <property type="nucleotide sequence ID" value="NZ_CP042435.1"/>
</dbReference>
<organism evidence="1 2">
    <name type="scientific">Panacibacter ginsenosidivorans</name>
    <dbReference type="NCBI Taxonomy" id="1813871"/>
    <lineage>
        <taxon>Bacteria</taxon>
        <taxon>Pseudomonadati</taxon>
        <taxon>Bacteroidota</taxon>
        <taxon>Chitinophagia</taxon>
        <taxon>Chitinophagales</taxon>
        <taxon>Chitinophagaceae</taxon>
        <taxon>Panacibacter</taxon>
    </lineage>
</organism>
<keyword evidence="2" id="KW-1185">Reference proteome</keyword>
<name>A0A5B8VC88_9BACT</name>
<dbReference type="AlphaFoldDB" id="A0A5B8VC88"/>
<gene>
    <name evidence="1" type="ORF">FRZ67_16870</name>
</gene>